<dbReference type="Proteomes" id="UP001229421">
    <property type="component" value="Unassembled WGS sequence"/>
</dbReference>
<keyword evidence="3" id="KW-0804">Transcription</keyword>
<dbReference type="Pfam" id="PF00010">
    <property type="entry name" value="HLH"/>
    <property type="match status" value="1"/>
</dbReference>
<evidence type="ECO:0000259" key="6">
    <source>
        <dbReference type="PROSITE" id="PS50888"/>
    </source>
</evidence>
<dbReference type="PANTHER" id="PTHR46807:SF8">
    <property type="entry name" value="TRANSCRIPTION FACTOR PIF1-LIKE ISOFORM X2"/>
    <property type="match status" value="1"/>
</dbReference>
<dbReference type="CDD" id="cd11445">
    <property type="entry name" value="bHLH_AtPIF_like"/>
    <property type="match status" value="1"/>
</dbReference>
<name>A0AAD8KPY4_TARER</name>
<dbReference type="SUPFAM" id="SSF47459">
    <property type="entry name" value="HLH, helix-loop-helix DNA-binding domain"/>
    <property type="match status" value="1"/>
</dbReference>
<organism evidence="7 8">
    <name type="scientific">Tagetes erecta</name>
    <name type="common">African marigold</name>
    <dbReference type="NCBI Taxonomy" id="13708"/>
    <lineage>
        <taxon>Eukaryota</taxon>
        <taxon>Viridiplantae</taxon>
        <taxon>Streptophyta</taxon>
        <taxon>Embryophyta</taxon>
        <taxon>Tracheophyta</taxon>
        <taxon>Spermatophyta</taxon>
        <taxon>Magnoliopsida</taxon>
        <taxon>eudicotyledons</taxon>
        <taxon>Gunneridae</taxon>
        <taxon>Pentapetalae</taxon>
        <taxon>asterids</taxon>
        <taxon>campanulids</taxon>
        <taxon>Asterales</taxon>
        <taxon>Asteraceae</taxon>
        <taxon>Asteroideae</taxon>
        <taxon>Heliantheae alliance</taxon>
        <taxon>Tageteae</taxon>
        <taxon>Tagetes</taxon>
    </lineage>
</organism>
<feature type="region of interest" description="Disordered" evidence="5">
    <location>
        <begin position="94"/>
        <end position="119"/>
    </location>
</feature>
<reference evidence="7" key="1">
    <citation type="journal article" date="2023" name="bioRxiv">
        <title>Improved chromosome-level genome assembly for marigold (Tagetes erecta).</title>
        <authorList>
            <person name="Jiang F."/>
            <person name="Yuan L."/>
            <person name="Wang S."/>
            <person name="Wang H."/>
            <person name="Xu D."/>
            <person name="Wang A."/>
            <person name="Fan W."/>
        </authorList>
    </citation>
    <scope>NUCLEOTIDE SEQUENCE</scope>
    <source>
        <strain evidence="7">WSJ</strain>
        <tissue evidence="7">Leaf</tissue>
    </source>
</reference>
<feature type="region of interest" description="Disordered" evidence="5">
    <location>
        <begin position="27"/>
        <end position="51"/>
    </location>
</feature>
<evidence type="ECO:0000256" key="2">
    <source>
        <dbReference type="ARBA" id="ARBA00023015"/>
    </source>
</evidence>
<feature type="region of interest" description="Disordered" evidence="5">
    <location>
        <begin position="234"/>
        <end position="257"/>
    </location>
</feature>
<keyword evidence="2" id="KW-0805">Transcription regulation</keyword>
<dbReference type="SMART" id="SM00353">
    <property type="entry name" value="HLH"/>
    <property type="match status" value="1"/>
</dbReference>
<dbReference type="GO" id="GO:0046983">
    <property type="term" value="F:protein dimerization activity"/>
    <property type="evidence" value="ECO:0007669"/>
    <property type="project" value="InterPro"/>
</dbReference>
<protein>
    <recommendedName>
        <fullName evidence="6">BHLH domain-containing protein</fullName>
    </recommendedName>
</protein>
<feature type="domain" description="BHLH" evidence="6">
    <location>
        <begin position="304"/>
        <end position="353"/>
    </location>
</feature>
<dbReference type="GO" id="GO:0010017">
    <property type="term" value="P:red or far-red light signaling pathway"/>
    <property type="evidence" value="ECO:0007669"/>
    <property type="project" value="UniProtKB-ARBA"/>
</dbReference>
<comment type="subcellular location">
    <subcellularLocation>
        <location evidence="1">Nucleus</location>
    </subcellularLocation>
</comment>
<evidence type="ECO:0000313" key="8">
    <source>
        <dbReference type="Proteomes" id="UP001229421"/>
    </source>
</evidence>
<dbReference type="GO" id="GO:0005634">
    <property type="term" value="C:nucleus"/>
    <property type="evidence" value="ECO:0007669"/>
    <property type="project" value="UniProtKB-SubCell"/>
</dbReference>
<feature type="region of interest" description="Disordered" evidence="5">
    <location>
        <begin position="288"/>
        <end position="319"/>
    </location>
</feature>
<dbReference type="Gene3D" id="4.10.280.10">
    <property type="entry name" value="Helix-loop-helix DNA-binding domain"/>
    <property type="match status" value="1"/>
</dbReference>
<feature type="compositionally biased region" description="Basic and acidic residues" evidence="5">
    <location>
        <begin position="304"/>
        <end position="319"/>
    </location>
</feature>
<dbReference type="AlphaFoldDB" id="A0AAD8KPY4"/>
<keyword evidence="8" id="KW-1185">Reference proteome</keyword>
<dbReference type="InterPro" id="IPR044273">
    <property type="entry name" value="PIF3-like"/>
</dbReference>
<dbReference type="InterPro" id="IPR047265">
    <property type="entry name" value="PIF1-like_bHLH"/>
</dbReference>
<sequence length="524" mass="56556">MPKKSTMGGDEDIMELLWHNGQVVMQSQNQRSVTNKKQETIRSSVGEEDTRPAASGMFMQEEEMSPWLHYPIDDDNPLENYLYDHDTIYPSPTPAVTAPASSSPITAAAVSLPPPPPPPPSVVIPSRPPVPPYRRSEVDSVQPKNTNFSHFTRHNKIRIPELGSELCLHNCNKIPPVLQSATTVGSNVAPTVTPAVNVSESRVSRVSEKRSGVCGGGGAGGTSSAGREMETCEVSMTSSPGSGGSGASGSMGPMCQKLPAVTDDRKRKGVDADDNDCHIEDAEFEYADAKKQSHAGSTSTKRSRAAEVHNLSERRRRDRINEKMKALQELIPRCNKSDKASMLDEAIEYLKSLQMQVQMMSMGCNMFPMMFPGVQQYMQPMAMGIGMGMAGMGMGMDMGMNRAMVPYPSNVPGSSLPNPAAAATTHLGQRFPVPGFNMSPVIVAGSTVSQAANMPDPTMNPLTLNSQNQPRVPNFPKPFQQHFGLHQTQIPLPQTQGGVPTMPTNRAAAKMLPTPTITKPVDDS</sequence>
<dbReference type="PROSITE" id="PS50888">
    <property type="entry name" value="BHLH"/>
    <property type="match status" value="1"/>
</dbReference>
<dbReference type="FunFam" id="4.10.280.10:FF:000004">
    <property type="entry name" value="Basic helix-loop-helix transcription factor"/>
    <property type="match status" value="1"/>
</dbReference>
<dbReference type="InterPro" id="IPR011598">
    <property type="entry name" value="bHLH_dom"/>
</dbReference>
<dbReference type="EMBL" id="JAUHHV010000004">
    <property type="protein sequence ID" value="KAK1426744.1"/>
    <property type="molecule type" value="Genomic_DNA"/>
</dbReference>
<dbReference type="PANTHER" id="PTHR46807">
    <property type="entry name" value="TRANSCRIPTION FACTOR PIF3"/>
    <property type="match status" value="1"/>
</dbReference>
<evidence type="ECO:0000256" key="1">
    <source>
        <dbReference type="ARBA" id="ARBA00004123"/>
    </source>
</evidence>
<dbReference type="InterPro" id="IPR036638">
    <property type="entry name" value="HLH_DNA-bd_sf"/>
</dbReference>
<evidence type="ECO:0000313" key="7">
    <source>
        <dbReference type="EMBL" id="KAK1426744.1"/>
    </source>
</evidence>
<dbReference type="GO" id="GO:0003700">
    <property type="term" value="F:DNA-binding transcription factor activity"/>
    <property type="evidence" value="ECO:0007669"/>
    <property type="project" value="InterPro"/>
</dbReference>
<gene>
    <name evidence="7" type="ORF">QVD17_15423</name>
</gene>
<keyword evidence="4" id="KW-0539">Nucleus</keyword>
<feature type="compositionally biased region" description="Low complexity" evidence="5">
    <location>
        <begin position="94"/>
        <end position="111"/>
    </location>
</feature>
<proteinExistence type="predicted"/>
<evidence type="ECO:0000256" key="3">
    <source>
        <dbReference type="ARBA" id="ARBA00023163"/>
    </source>
</evidence>
<accession>A0AAD8KPY4</accession>
<comment type="caution">
    <text evidence="7">The sequence shown here is derived from an EMBL/GenBank/DDBJ whole genome shotgun (WGS) entry which is preliminary data.</text>
</comment>
<evidence type="ECO:0000256" key="4">
    <source>
        <dbReference type="ARBA" id="ARBA00023242"/>
    </source>
</evidence>
<evidence type="ECO:0000256" key="5">
    <source>
        <dbReference type="SAM" id="MobiDB-lite"/>
    </source>
</evidence>